<feature type="domain" description="Glycosyl hydrolase family 13 catalytic" evidence="10">
    <location>
        <begin position="211"/>
        <end position="585"/>
    </location>
</feature>
<dbReference type="Gene3D" id="2.60.40.10">
    <property type="entry name" value="Immunoglobulins"/>
    <property type="match status" value="1"/>
</dbReference>
<reference evidence="11" key="2">
    <citation type="submission" date="2021-01" db="UniProtKB">
        <authorList>
            <consortium name="EnsemblMetazoa"/>
        </authorList>
    </citation>
    <scope>IDENTIFICATION</scope>
</reference>
<dbReference type="GO" id="GO:0004553">
    <property type="term" value="F:hydrolase activity, hydrolyzing O-glycosyl compounds"/>
    <property type="evidence" value="ECO:0007669"/>
    <property type="project" value="InterPro"/>
</dbReference>
<feature type="active site" description="Proton donor" evidence="9">
    <location>
        <position position="410"/>
    </location>
</feature>
<evidence type="ECO:0000313" key="12">
    <source>
        <dbReference type="Proteomes" id="UP000007110"/>
    </source>
</evidence>
<dbReference type="GeneID" id="100891011"/>
<dbReference type="Gene3D" id="3.20.20.80">
    <property type="entry name" value="Glycosidases"/>
    <property type="match status" value="1"/>
</dbReference>
<dbReference type="FunFam" id="2.60.40.1180:FF:000003">
    <property type="entry name" value="1,4-alpha-glucan-branching enzyme, chloroplastic/amyloplastic"/>
    <property type="match status" value="1"/>
</dbReference>
<dbReference type="EnsemblMetazoa" id="XM_030993559">
    <property type="protein sequence ID" value="XP_030849419"/>
    <property type="gene ID" value="LOC100891011"/>
</dbReference>
<evidence type="ECO:0000256" key="9">
    <source>
        <dbReference type="PIRSR" id="PIRSR000463-1"/>
    </source>
</evidence>
<dbReference type="PANTHER" id="PTHR43651">
    <property type="entry name" value="1,4-ALPHA-GLUCAN-BRANCHING ENZYME"/>
    <property type="match status" value="1"/>
</dbReference>
<dbReference type="CTD" id="2632"/>
<dbReference type="InterPro" id="IPR014756">
    <property type="entry name" value="Ig_E-set"/>
</dbReference>
<dbReference type="FunFam" id="3.20.20.80:FF:000001">
    <property type="entry name" value="1,4-alpha-glucan branching enzyme"/>
    <property type="match status" value="1"/>
</dbReference>
<dbReference type="InParanoid" id="A0A7M7PD27"/>
<dbReference type="InterPro" id="IPR004193">
    <property type="entry name" value="Glyco_hydro_13_N"/>
</dbReference>
<dbReference type="GO" id="GO:0005737">
    <property type="term" value="C:cytoplasm"/>
    <property type="evidence" value="ECO:0000318"/>
    <property type="project" value="GO_Central"/>
</dbReference>
<dbReference type="PANTHER" id="PTHR43651:SF3">
    <property type="entry name" value="1,4-ALPHA-GLUCAN-BRANCHING ENZYME"/>
    <property type="match status" value="1"/>
</dbReference>
<dbReference type="PIRSF" id="PIRSF000463">
    <property type="entry name" value="GlgB"/>
    <property type="match status" value="1"/>
</dbReference>
<dbReference type="SUPFAM" id="SSF51445">
    <property type="entry name" value="(Trans)glycosidases"/>
    <property type="match status" value="1"/>
</dbReference>
<dbReference type="AlphaFoldDB" id="A0A7M7PD27"/>
<dbReference type="EC" id="2.4.1.18" evidence="4"/>
<sequence>MLNVKMAVNGMLVKADDVIIPQFSKLLDADPYLSNHQRELKRRYGCFEQILASIEQDEGGLDAFTQGYISHGLHRTADGGVRCKEWAPGAEAVYIKGEFNGWSGTEYPLQNTGFGKWEITLPSKSDGTSPIPHNSIVRLGIKTKSGEIVDRNLAWASYAVQDPKTMLYQSVFWDPPQDQVYSSKNPKPQWTGQGLRIYEAHVGISSWEGKVASYDHFTDNVLPRIKGQGYNAIQLMAVMEHAFYASFGYQVTTFFAPSSRCGNPEALKRLVDTAHGMGIYVFLDVVHSHAANNTLDGLNKFDGTDSCYFHAGTRGHHMLWDSRLFDYNNWEVLRFLLSNLRWWVDEFNFDGFRFDGVSSMIYHHHGIGTGFSGDYSDYFGLAVDTEALTYLTLANHMLHKLFPGIVTIAEEVSGMPALCRPIEEGGYGFDFRLAMAIPDKWIKLLKETQDEDWNIGDIVWTLINRRHGERTIAYAESHDQALVGDKTIAFWLMDKEMYTNMSVLSPQTDVIDRGMALHKCIRLITHALGGEAWLNFIGNEFGHPEWLDFPRPGNNNSYHYARRQWNLVDDDVLRYRFLNSFDRAMNHLDEKFDWLASPQAYISWKHEEDKVIAFERARLLFIFNFHCSKSFPDYKVGVDLPGKYKMVLNSDCSEFGGHNRLDPSAIHFTSKDGYGGRMNSLQVYIPSRVCIVLALEDDIVKHGL</sequence>
<dbReference type="Pfam" id="PF02806">
    <property type="entry name" value="Alpha-amylase_C"/>
    <property type="match status" value="1"/>
</dbReference>
<evidence type="ECO:0000256" key="8">
    <source>
        <dbReference type="ARBA" id="ARBA00060592"/>
    </source>
</evidence>
<evidence type="ECO:0000256" key="6">
    <source>
        <dbReference type="ARBA" id="ARBA00022676"/>
    </source>
</evidence>
<evidence type="ECO:0000256" key="7">
    <source>
        <dbReference type="ARBA" id="ARBA00022679"/>
    </source>
</evidence>
<keyword evidence="5" id="KW-0963">Cytoplasm</keyword>
<comment type="catalytic activity">
    <reaction evidence="1">
        <text>Transfers a segment of a (1-&gt;4)-alpha-D-glucan chain to a primary hydroxy group in a similar glucan chain.</text>
        <dbReference type="EC" id="2.4.1.18"/>
    </reaction>
</comment>
<keyword evidence="12" id="KW-1185">Reference proteome</keyword>
<dbReference type="InterPro" id="IPR006047">
    <property type="entry name" value="GH13_cat_dom"/>
</dbReference>
<dbReference type="CDD" id="cd02854">
    <property type="entry name" value="E_set_GBE_euk_N"/>
    <property type="match status" value="1"/>
</dbReference>
<dbReference type="GO" id="GO:0003844">
    <property type="term" value="F:1,4-alpha-glucan branching enzyme activity"/>
    <property type="evidence" value="ECO:0000318"/>
    <property type="project" value="GO_Central"/>
</dbReference>
<comment type="pathway">
    <text evidence="8">Glycan biosynthesis.</text>
</comment>
<dbReference type="Pfam" id="PF02922">
    <property type="entry name" value="CBM_48"/>
    <property type="match status" value="1"/>
</dbReference>
<organism evidence="11 12">
    <name type="scientific">Strongylocentrotus purpuratus</name>
    <name type="common">Purple sea urchin</name>
    <dbReference type="NCBI Taxonomy" id="7668"/>
    <lineage>
        <taxon>Eukaryota</taxon>
        <taxon>Metazoa</taxon>
        <taxon>Echinodermata</taxon>
        <taxon>Eleutherozoa</taxon>
        <taxon>Echinozoa</taxon>
        <taxon>Echinoidea</taxon>
        <taxon>Euechinoidea</taxon>
        <taxon>Echinacea</taxon>
        <taxon>Camarodonta</taxon>
        <taxon>Echinidea</taxon>
        <taxon>Strongylocentrotidae</taxon>
        <taxon>Strongylocentrotus</taxon>
    </lineage>
</organism>
<dbReference type="InterPro" id="IPR013783">
    <property type="entry name" value="Ig-like_fold"/>
</dbReference>
<evidence type="ECO:0000256" key="5">
    <source>
        <dbReference type="ARBA" id="ARBA00022490"/>
    </source>
</evidence>
<dbReference type="Proteomes" id="UP000007110">
    <property type="component" value="Unassembled WGS sequence"/>
</dbReference>
<evidence type="ECO:0000313" key="11">
    <source>
        <dbReference type="EnsemblMetazoa" id="XP_030849419"/>
    </source>
</evidence>
<dbReference type="SMART" id="SM00642">
    <property type="entry name" value="Aamy"/>
    <property type="match status" value="1"/>
</dbReference>
<dbReference type="CDD" id="cd11321">
    <property type="entry name" value="AmyAc_bac_euk_BE"/>
    <property type="match status" value="1"/>
</dbReference>
<dbReference type="Gene3D" id="2.60.40.1180">
    <property type="entry name" value="Golgi alpha-mannosidase II"/>
    <property type="match status" value="1"/>
</dbReference>
<dbReference type="GO" id="GO:0005978">
    <property type="term" value="P:glycogen biosynthetic process"/>
    <property type="evidence" value="ECO:0000318"/>
    <property type="project" value="GO_Central"/>
</dbReference>
<comment type="similarity">
    <text evidence="3">Belongs to the glycosyl hydrolase 13 family. GlgB subfamily.</text>
</comment>
<comment type="subcellular location">
    <subcellularLocation>
        <location evidence="2">Cytoplasm</location>
    </subcellularLocation>
</comment>
<evidence type="ECO:0000256" key="1">
    <source>
        <dbReference type="ARBA" id="ARBA00000826"/>
    </source>
</evidence>
<accession>A0A7M7PD27</accession>
<dbReference type="InterPro" id="IPR017853">
    <property type="entry name" value="GH"/>
</dbReference>
<dbReference type="OMA" id="YEMHLGS"/>
<name>A0A7M7PD27_STRPU</name>
<feature type="active site" description="Nucleophile" evidence="9">
    <location>
        <position position="355"/>
    </location>
</feature>
<keyword evidence="6" id="KW-0328">Glycosyltransferase</keyword>
<dbReference type="KEGG" id="spu:100891011"/>
<dbReference type="InterPro" id="IPR006048">
    <property type="entry name" value="A-amylase/branching_C"/>
</dbReference>
<protein>
    <recommendedName>
        <fullName evidence="4">1,4-alpha-glucan branching enzyme</fullName>
        <ecNumber evidence="4">2.4.1.18</ecNumber>
    </recommendedName>
</protein>
<dbReference type="GO" id="GO:0043169">
    <property type="term" value="F:cation binding"/>
    <property type="evidence" value="ECO:0007669"/>
    <property type="project" value="InterPro"/>
</dbReference>
<evidence type="ECO:0000259" key="10">
    <source>
        <dbReference type="SMART" id="SM00642"/>
    </source>
</evidence>
<reference evidence="12" key="1">
    <citation type="submission" date="2015-02" db="EMBL/GenBank/DDBJ databases">
        <title>Genome sequencing for Strongylocentrotus purpuratus.</title>
        <authorList>
            <person name="Murali S."/>
            <person name="Liu Y."/>
            <person name="Vee V."/>
            <person name="English A."/>
            <person name="Wang M."/>
            <person name="Skinner E."/>
            <person name="Han Y."/>
            <person name="Muzny D.M."/>
            <person name="Worley K.C."/>
            <person name="Gibbs R.A."/>
        </authorList>
    </citation>
    <scope>NUCLEOTIDE SEQUENCE</scope>
</reference>
<evidence type="ECO:0000256" key="3">
    <source>
        <dbReference type="ARBA" id="ARBA00009000"/>
    </source>
</evidence>
<proteinExistence type="inferred from homology"/>
<dbReference type="FunFam" id="2.60.40.10:FF:001874">
    <property type="entry name" value="1,4-alpha-glucan-branching enzyme"/>
    <property type="match status" value="1"/>
</dbReference>
<dbReference type="SUPFAM" id="SSF51011">
    <property type="entry name" value="Glycosyl hydrolase domain"/>
    <property type="match status" value="1"/>
</dbReference>
<dbReference type="InterPro" id="IPR013780">
    <property type="entry name" value="Glyco_hydro_b"/>
</dbReference>
<evidence type="ECO:0000256" key="4">
    <source>
        <dbReference type="ARBA" id="ARBA00012541"/>
    </source>
</evidence>
<dbReference type="RefSeq" id="XP_030849419.1">
    <property type="nucleotide sequence ID" value="XM_030993559.1"/>
</dbReference>
<evidence type="ECO:0000256" key="2">
    <source>
        <dbReference type="ARBA" id="ARBA00004496"/>
    </source>
</evidence>
<dbReference type="OrthoDB" id="196493at2759"/>
<dbReference type="SUPFAM" id="SSF81296">
    <property type="entry name" value="E set domains"/>
    <property type="match status" value="1"/>
</dbReference>
<keyword evidence="7" id="KW-0808">Transferase</keyword>
<dbReference type="InterPro" id="IPR037439">
    <property type="entry name" value="Branching_enzy"/>
</dbReference>